<dbReference type="PANTHER" id="PTHR43540:SF7">
    <property type="entry name" value="ISOCHORISMATASE FAMILY PROTEIN YECD"/>
    <property type="match status" value="1"/>
</dbReference>
<evidence type="ECO:0000313" key="5">
    <source>
        <dbReference type="Proteomes" id="UP000192477"/>
    </source>
</evidence>
<dbReference type="EMBL" id="MJEA01000005">
    <property type="protein sequence ID" value="OQO70336.1"/>
    <property type="molecule type" value="Genomic_DNA"/>
</dbReference>
<dbReference type="CDD" id="cd00431">
    <property type="entry name" value="cysteine_hydrolases"/>
    <property type="match status" value="1"/>
</dbReference>
<dbReference type="AlphaFoldDB" id="A0A1V8YX88"/>
<protein>
    <submittedName>
        <fullName evidence="4">Isochorismatase</fullName>
    </submittedName>
</protein>
<proteinExistence type="inferred from homology"/>
<evidence type="ECO:0000256" key="1">
    <source>
        <dbReference type="ARBA" id="ARBA00006336"/>
    </source>
</evidence>
<organism evidence="4 5">
    <name type="scientific">Enterococcus villorum</name>
    <dbReference type="NCBI Taxonomy" id="112904"/>
    <lineage>
        <taxon>Bacteria</taxon>
        <taxon>Bacillati</taxon>
        <taxon>Bacillota</taxon>
        <taxon>Bacilli</taxon>
        <taxon>Lactobacillales</taxon>
        <taxon>Enterococcaceae</taxon>
        <taxon>Enterococcus</taxon>
    </lineage>
</organism>
<dbReference type="RefSeq" id="WP_081183456.1">
    <property type="nucleotide sequence ID" value="NZ_MJEA01000005.1"/>
</dbReference>
<dbReference type="InterPro" id="IPR036380">
    <property type="entry name" value="Isochorismatase-like_sf"/>
</dbReference>
<evidence type="ECO:0000259" key="3">
    <source>
        <dbReference type="Pfam" id="PF00857"/>
    </source>
</evidence>
<dbReference type="PANTHER" id="PTHR43540">
    <property type="entry name" value="PEROXYUREIDOACRYLATE/UREIDOACRYLATE AMIDOHYDROLASE-RELATED"/>
    <property type="match status" value="1"/>
</dbReference>
<feature type="domain" description="Isochorismatase-like" evidence="3">
    <location>
        <begin position="15"/>
        <end position="191"/>
    </location>
</feature>
<dbReference type="STRING" id="112904.BH747_06430"/>
<gene>
    <name evidence="4" type="ORF">BH747_06430</name>
</gene>
<comment type="similarity">
    <text evidence="1">Belongs to the isochorismatase family.</text>
</comment>
<dbReference type="Pfam" id="PF00857">
    <property type="entry name" value="Isochorismatase"/>
    <property type="match status" value="1"/>
</dbReference>
<dbReference type="Proteomes" id="UP000192477">
    <property type="component" value="Unassembled WGS sequence"/>
</dbReference>
<dbReference type="InterPro" id="IPR000868">
    <property type="entry name" value="Isochorismatase-like_dom"/>
</dbReference>
<reference evidence="4 5" key="1">
    <citation type="journal article" date="2017" name="BMC Microbiol.">
        <title>Comparative genomics of Enterococcus spp. isolated from bovine feces.</title>
        <authorList>
            <person name="Beukers A.G."/>
            <person name="Zaheer R."/>
            <person name="Goji N."/>
            <person name="Amoako K.K."/>
            <person name="Chaves A.V."/>
            <person name="Ward M.P."/>
            <person name="McAllister T.A."/>
        </authorList>
    </citation>
    <scope>NUCLEOTIDE SEQUENCE [LARGE SCALE GENOMIC DNA]</scope>
    <source>
        <strain evidence="4 5">F1129D 143</strain>
    </source>
</reference>
<dbReference type="SUPFAM" id="SSF52499">
    <property type="entry name" value="Isochorismatase-like hydrolases"/>
    <property type="match status" value="1"/>
</dbReference>
<dbReference type="GO" id="GO:0016787">
    <property type="term" value="F:hydrolase activity"/>
    <property type="evidence" value="ECO:0007669"/>
    <property type="project" value="UniProtKB-KW"/>
</dbReference>
<evidence type="ECO:0000313" key="4">
    <source>
        <dbReference type="EMBL" id="OQO70336.1"/>
    </source>
</evidence>
<name>A0A1V8YX88_9ENTE</name>
<dbReference type="Gene3D" id="3.40.50.850">
    <property type="entry name" value="Isochorismatase-like"/>
    <property type="match status" value="1"/>
</dbReference>
<evidence type="ECO:0000256" key="2">
    <source>
        <dbReference type="ARBA" id="ARBA00022801"/>
    </source>
</evidence>
<sequence length="202" mass="22367">MTTTKTPIQIELAKTAFLPIDLQKGIIGSGNLFPYDSAIILANNRQIAEQLKNTAALNVLVNVDITSFQYLSTQNDRPVSATSLAVPKEFTDLLLEPALNDAENMIKITKHNPSAFFGTSLDLQLRRRKIDTLILSGVATSNGVYATALDAFQHGYHVLIVADSCGDRDQELHQLFIEKMFPKMARVRSTKEILQAIKEAHN</sequence>
<keyword evidence="2" id="KW-0378">Hydrolase</keyword>
<comment type="caution">
    <text evidence="4">The sequence shown here is derived from an EMBL/GenBank/DDBJ whole genome shotgun (WGS) entry which is preliminary data.</text>
</comment>
<accession>A0A1V8YX88</accession>
<dbReference type="InterPro" id="IPR050272">
    <property type="entry name" value="Isochorismatase-like_hydrls"/>
</dbReference>
<dbReference type="OrthoDB" id="9796485at2"/>